<evidence type="ECO:0008006" key="3">
    <source>
        <dbReference type="Google" id="ProtNLM"/>
    </source>
</evidence>
<keyword evidence="2" id="KW-1185">Reference proteome</keyword>
<accession>A0A1P8WKF9</accession>
<dbReference type="Proteomes" id="UP000187735">
    <property type="component" value="Chromosome"/>
</dbReference>
<protein>
    <recommendedName>
        <fullName evidence="3">Helix-turn-helix domain-containing protein</fullName>
    </recommendedName>
</protein>
<sequence>MNHKRKRSIKHALAMLTIEEAATELAITPGMVRHRMRNGTLPYLCLGRTGDQLRLIRCELKTYAKRHRWELRWLQIVSTVVALVPAVRTVR</sequence>
<dbReference type="EMBL" id="CP017641">
    <property type="protein sequence ID" value="APZ94552.1"/>
    <property type="molecule type" value="Genomic_DNA"/>
</dbReference>
<dbReference type="AlphaFoldDB" id="A0A1P8WKF9"/>
<organism evidence="1 2">
    <name type="scientific">Fuerstiella marisgermanici</name>
    <dbReference type="NCBI Taxonomy" id="1891926"/>
    <lineage>
        <taxon>Bacteria</taxon>
        <taxon>Pseudomonadati</taxon>
        <taxon>Planctomycetota</taxon>
        <taxon>Planctomycetia</taxon>
        <taxon>Planctomycetales</taxon>
        <taxon>Planctomycetaceae</taxon>
        <taxon>Fuerstiella</taxon>
    </lineage>
</organism>
<dbReference type="KEGG" id="fmr:Fuma_04184"/>
<dbReference type="RefSeq" id="WP_145944283.1">
    <property type="nucleotide sequence ID" value="NZ_CP017641.1"/>
</dbReference>
<evidence type="ECO:0000313" key="1">
    <source>
        <dbReference type="EMBL" id="APZ94552.1"/>
    </source>
</evidence>
<gene>
    <name evidence="1" type="ORF">Fuma_04184</name>
</gene>
<dbReference type="STRING" id="1891926.Fuma_04184"/>
<reference evidence="1 2" key="1">
    <citation type="journal article" date="2016" name="Front. Microbiol.">
        <title>Fuerstia marisgermanicae gen. nov., sp. nov., an Unusual Member of the Phylum Planctomycetes from the German Wadden Sea.</title>
        <authorList>
            <person name="Kohn T."/>
            <person name="Heuer A."/>
            <person name="Jogler M."/>
            <person name="Vollmers J."/>
            <person name="Boedeker C."/>
            <person name="Bunk B."/>
            <person name="Rast P."/>
            <person name="Borchert D."/>
            <person name="Glockner I."/>
            <person name="Freese H.M."/>
            <person name="Klenk H.P."/>
            <person name="Overmann J."/>
            <person name="Kaster A.K."/>
            <person name="Rohde M."/>
            <person name="Wiegand S."/>
            <person name="Jogler C."/>
        </authorList>
    </citation>
    <scope>NUCLEOTIDE SEQUENCE [LARGE SCALE GENOMIC DNA]</scope>
    <source>
        <strain evidence="1 2">NH11</strain>
    </source>
</reference>
<evidence type="ECO:0000313" key="2">
    <source>
        <dbReference type="Proteomes" id="UP000187735"/>
    </source>
</evidence>
<name>A0A1P8WKF9_9PLAN</name>
<proteinExistence type="predicted"/>